<organism evidence="3 4">
    <name type="scientific">Salmonirosea aquatica</name>
    <dbReference type="NCBI Taxonomy" id="2654236"/>
    <lineage>
        <taxon>Bacteria</taxon>
        <taxon>Pseudomonadati</taxon>
        <taxon>Bacteroidota</taxon>
        <taxon>Cytophagia</taxon>
        <taxon>Cytophagales</taxon>
        <taxon>Spirosomataceae</taxon>
        <taxon>Salmonirosea</taxon>
    </lineage>
</organism>
<feature type="compositionally biased region" description="Polar residues" evidence="1">
    <location>
        <begin position="515"/>
        <end position="526"/>
    </location>
</feature>
<feature type="signal peptide" evidence="2">
    <location>
        <begin position="1"/>
        <end position="29"/>
    </location>
</feature>
<sequence>MRAHFYTIQSGFLLAAYLLLSMLPLSAWAQLEQTTRIEIPTHDLTNEQFDMFSLGDRGALMVIRRSEYLGNRNEKWIFTKYDTELKVVWTEEYSMDFRYIPVMSYQNANYAYWLFAEPDTDHFLFLQLDLEQGHIDTHRGTLLANVNVNQFKVIGSKALVAGYYRSRPVVIVHSFFDHTTRVLPGLFERNMEINNVDVNEVDGLINVITYAVKKRECVFAIKTYNYEGKLLKTTTLKDPDNSLISGQIVPLNPEDSYLIGNYSVGCTPFSQGLYVTHIEDNVPEEPNFIEFSELQNFFNFMKPKRRQRVLDRIGKRKSMGKENKFRYRLLVHNLIQMEDEIVLVAEVYYPNYKTNSPAMFNGLSRQYMRSMDGFRYTHAIVCGFDRDGNFLWDNCITIKDLTSFELQEMVQLTPIDDYFLLAYPQDGNIHTEVIRREKVVVENEKYEIEAKSESEKVMYNENATLTAWYDKYFLAYGIQRVSTSKNAPVGAPQREVFYVNKFTYNTEDIGKPKPQASTRKASGSKR</sequence>
<dbReference type="EMBL" id="WHLY01000002">
    <property type="protein sequence ID" value="MPR35779.1"/>
    <property type="molecule type" value="Genomic_DNA"/>
</dbReference>
<dbReference type="Proteomes" id="UP000479293">
    <property type="component" value="Unassembled WGS sequence"/>
</dbReference>
<proteinExistence type="predicted"/>
<name>A0A7C9BTS7_9BACT</name>
<keyword evidence="4" id="KW-1185">Reference proteome</keyword>
<gene>
    <name evidence="3" type="ORF">GBK04_21105</name>
</gene>
<protein>
    <submittedName>
        <fullName evidence="3">Uncharacterized protein</fullName>
    </submittedName>
</protein>
<evidence type="ECO:0000313" key="4">
    <source>
        <dbReference type="Proteomes" id="UP000479293"/>
    </source>
</evidence>
<reference evidence="3 4" key="1">
    <citation type="submission" date="2019-10" db="EMBL/GenBank/DDBJ databases">
        <title>Draft Genome Sequence of Cytophagaceae sp. SJW1-29.</title>
        <authorList>
            <person name="Choi A."/>
        </authorList>
    </citation>
    <scope>NUCLEOTIDE SEQUENCE [LARGE SCALE GENOMIC DNA]</scope>
    <source>
        <strain evidence="3 4">SJW1-29</strain>
    </source>
</reference>
<keyword evidence="2" id="KW-0732">Signal</keyword>
<feature type="chain" id="PRO_5028824068" evidence="2">
    <location>
        <begin position="30"/>
        <end position="526"/>
    </location>
</feature>
<dbReference type="AlphaFoldDB" id="A0A7C9BTS7"/>
<evidence type="ECO:0000256" key="2">
    <source>
        <dbReference type="SAM" id="SignalP"/>
    </source>
</evidence>
<feature type="region of interest" description="Disordered" evidence="1">
    <location>
        <begin position="507"/>
        <end position="526"/>
    </location>
</feature>
<evidence type="ECO:0000256" key="1">
    <source>
        <dbReference type="SAM" id="MobiDB-lite"/>
    </source>
</evidence>
<evidence type="ECO:0000313" key="3">
    <source>
        <dbReference type="EMBL" id="MPR35779.1"/>
    </source>
</evidence>
<accession>A0A7C9BTS7</accession>
<comment type="caution">
    <text evidence="3">The sequence shown here is derived from an EMBL/GenBank/DDBJ whole genome shotgun (WGS) entry which is preliminary data.</text>
</comment>